<feature type="domain" description="Cupin type-1" evidence="2">
    <location>
        <begin position="14"/>
        <end position="78"/>
    </location>
</feature>
<evidence type="ECO:0000313" key="4">
    <source>
        <dbReference type="Proteomes" id="UP001374535"/>
    </source>
</evidence>
<name>A0AAQ3PFX3_VIGMU</name>
<dbReference type="Pfam" id="PF00190">
    <property type="entry name" value="Cupin_1"/>
    <property type="match status" value="1"/>
</dbReference>
<proteinExistence type="predicted"/>
<evidence type="ECO:0000256" key="1">
    <source>
        <dbReference type="SAM" id="Phobius"/>
    </source>
</evidence>
<dbReference type="InterPro" id="IPR011051">
    <property type="entry name" value="RmlC_Cupin_sf"/>
</dbReference>
<reference evidence="3 4" key="1">
    <citation type="journal article" date="2023" name="Life. Sci Alliance">
        <title>Evolutionary insights into 3D genome organization and epigenetic landscape of Vigna mungo.</title>
        <authorList>
            <person name="Junaid A."/>
            <person name="Singh B."/>
            <person name="Bhatia S."/>
        </authorList>
    </citation>
    <scope>NUCLEOTIDE SEQUENCE [LARGE SCALE GENOMIC DNA]</scope>
    <source>
        <strain evidence="3">Urdbean</strain>
    </source>
</reference>
<evidence type="ECO:0000313" key="3">
    <source>
        <dbReference type="EMBL" id="WVZ26039.1"/>
    </source>
</evidence>
<accession>A0AAQ3PFX3</accession>
<organism evidence="3 4">
    <name type="scientific">Vigna mungo</name>
    <name type="common">Black gram</name>
    <name type="synonym">Phaseolus mungo</name>
    <dbReference type="NCBI Taxonomy" id="3915"/>
    <lineage>
        <taxon>Eukaryota</taxon>
        <taxon>Viridiplantae</taxon>
        <taxon>Streptophyta</taxon>
        <taxon>Embryophyta</taxon>
        <taxon>Tracheophyta</taxon>
        <taxon>Spermatophyta</taxon>
        <taxon>Magnoliopsida</taxon>
        <taxon>eudicotyledons</taxon>
        <taxon>Gunneridae</taxon>
        <taxon>Pentapetalae</taxon>
        <taxon>rosids</taxon>
        <taxon>fabids</taxon>
        <taxon>Fabales</taxon>
        <taxon>Fabaceae</taxon>
        <taxon>Papilionoideae</taxon>
        <taxon>50 kb inversion clade</taxon>
        <taxon>NPAAA clade</taxon>
        <taxon>indigoferoid/millettioid clade</taxon>
        <taxon>Phaseoleae</taxon>
        <taxon>Vigna</taxon>
    </lineage>
</organism>
<evidence type="ECO:0000259" key="2">
    <source>
        <dbReference type="Pfam" id="PF00190"/>
    </source>
</evidence>
<feature type="transmembrane region" description="Helical" evidence="1">
    <location>
        <begin position="68"/>
        <end position="90"/>
    </location>
</feature>
<dbReference type="EMBL" id="CP144700">
    <property type="protein sequence ID" value="WVZ26039.1"/>
    <property type="molecule type" value="Genomic_DNA"/>
</dbReference>
<dbReference type="PANTHER" id="PTHR31238">
    <property type="entry name" value="GERMIN-LIKE PROTEIN SUBFAMILY 3 MEMBER 3"/>
    <property type="match status" value="1"/>
</dbReference>
<protein>
    <recommendedName>
        <fullName evidence="2">Cupin type-1 domain-containing protein</fullName>
    </recommendedName>
</protein>
<dbReference type="Proteomes" id="UP001374535">
    <property type="component" value="Chromosome 1"/>
</dbReference>
<keyword evidence="1" id="KW-0812">Transmembrane</keyword>
<dbReference type="Gene3D" id="2.60.120.10">
    <property type="entry name" value="Jelly Rolls"/>
    <property type="match status" value="1"/>
</dbReference>
<gene>
    <name evidence="3" type="ORF">V8G54_004583</name>
</gene>
<sequence length="152" mass="17464">MKKEEMSRKEKLFGSSLMQLMIQNDNRLFTKVLNKYNVFVLPIGLIHFQENIGYGNVVAIIALSRQNLSVIIANVVFGYVVLGRVSIRLLSRILIDGYLRIKDEESLTYTASVLVEVTFNRGRRKMVERRNGKKNKGVRMIEGVNNEIDNDE</sequence>
<dbReference type="AlphaFoldDB" id="A0AAQ3PFX3"/>
<dbReference type="InterPro" id="IPR006045">
    <property type="entry name" value="Cupin_1"/>
</dbReference>
<keyword evidence="4" id="KW-1185">Reference proteome</keyword>
<dbReference type="SUPFAM" id="SSF51182">
    <property type="entry name" value="RmlC-like cupins"/>
    <property type="match status" value="1"/>
</dbReference>
<keyword evidence="1" id="KW-0472">Membrane</keyword>
<feature type="transmembrane region" description="Helical" evidence="1">
    <location>
        <begin position="28"/>
        <end position="48"/>
    </location>
</feature>
<keyword evidence="1" id="KW-1133">Transmembrane helix</keyword>
<dbReference type="InterPro" id="IPR014710">
    <property type="entry name" value="RmlC-like_jellyroll"/>
</dbReference>